<protein>
    <submittedName>
        <fullName evidence="1">Str. FM013</fullName>
    </submittedName>
</protein>
<dbReference type="STRING" id="1429867.A0A0G4PGU9"/>
<dbReference type="AlphaFoldDB" id="A0A0G4PGU9"/>
<keyword evidence="2" id="KW-1185">Reference proteome</keyword>
<accession>A0A0G4PGU9</accession>
<dbReference type="EMBL" id="HG793148">
    <property type="protein sequence ID" value="CRL25450.1"/>
    <property type="molecule type" value="Genomic_DNA"/>
</dbReference>
<gene>
    <name evidence="1" type="ORF">PCAMFM013_S015g000036</name>
</gene>
<organism evidence="1 2">
    <name type="scientific">Penicillium camemberti (strain FM 013)</name>
    <dbReference type="NCBI Taxonomy" id="1429867"/>
    <lineage>
        <taxon>Eukaryota</taxon>
        <taxon>Fungi</taxon>
        <taxon>Dikarya</taxon>
        <taxon>Ascomycota</taxon>
        <taxon>Pezizomycotina</taxon>
        <taxon>Eurotiomycetes</taxon>
        <taxon>Eurotiomycetidae</taxon>
        <taxon>Eurotiales</taxon>
        <taxon>Aspergillaceae</taxon>
        <taxon>Penicillium</taxon>
    </lineage>
</organism>
<proteinExistence type="predicted"/>
<sequence>MPLATGLSTLLQSSRDENDILNDPDSEVFIGTLLSEDAELPLYQAVSYRSIDAVKRLLRQKKLSIYSLYDEITERLLAEKDINVNSVRGRGRLETPSTSLHYTATRLDNVLLRRLLVVPGIDLNLCIAGRSQSRLLHRTDGLTWLIVY</sequence>
<evidence type="ECO:0000313" key="2">
    <source>
        <dbReference type="Proteomes" id="UP000053732"/>
    </source>
</evidence>
<reference evidence="1 2" key="1">
    <citation type="journal article" date="2014" name="Nat. Commun.">
        <title>Multiple recent horizontal transfers of a large genomic region in cheese making fungi.</title>
        <authorList>
            <person name="Cheeseman K."/>
            <person name="Ropars J."/>
            <person name="Renault P."/>
            <person name="Dupont J."/>
            <person name="Gouzy J."/>
            <person name="Branca A."/>
            <person name="Abraham A.L."/>
            <person name="Ceppi M."/>
            <person name="Conseiller E."/>
            <person name="Debuchy R."/>
            <person name="Malagnac F."/>
            <person name="Goarin A."/>
            <person name="Silar P."/>
            <person name="Lacoste S."/>
            <person name="Sallet E."/>
            <person name="Bensimon A."/>
            <person name="Giraud T."/>
            <person name="Brygoo Y."/>
        </authorList>
    </citation>
    <scope>NUCLEOTIDE SEQUENCE [LARGE SCALE GENOMIC DNA]</scope>
    <source>
        <strain evidence="2">FM 013</strain>
    </source>
</reference>
<dbReference type="Proteomes" id="UP000053732">
    <property type="component" value="Unassembled WGS sequence"/>
</dbReference>
<evidence type="ECO:0000313" key="1">
    <source>
        <dbReference type="EMBL" id="CRL25450.1"/>
    </source>
</evidence>
<name>A0A0G4PGU9_PENC3</name>